<feature type="compositionally biased region" description="Low complexity" evidence="1">
    <location>
        <begin position="80"/>
        <end position="89"/>
    </location>
</feature>
<keyword evidence="3" id="KW-0732">Signal</keyword>
<dbReference type="Proteomes" id="UP000292118">
    <property type="component" value="Chromosome"/>
</dbReference>
<feature type="compositionally biased region" description="Basic and acidic residues" evidence="1">
    <location>
        <begin position="122"/>
        <end position="132"/>
    </location>
</feature>
<keyword evidence="6" id="KW-1185">Reference proteome</keyword>
<feature type="domain" description="VWFA" evidence="4">
    <location>
        <begin position="341"/>
        <end position="560"/>
    </location>
</feature>
<dbReference type="KEGG" id="xya:ET471_06085"/>
<dbReference type="CDD" id="cd00198">
    <property type="entry name" value="vWFA"/>
    <property type="match status" value="1"/>
</dbReference>
<feature type="chain" id="PRO_5020836519" description="VWFA domain-containing protein" evidence="3">
    <location>
        <begin position="44"/>
        <end position="1280"/>
    </location>
</feature>
<dbReference type="AlphaFoldDB" id="A0A4P6F4M1"/>
<protein>
    <recommendedName>
        <fullName evidence="4">VWFA domain-containing protein</fullName>
    </recommendedName>
</protein>
<name>A0A4P6F4M1_9MICO</name>
<evidence type="ECO:0000313" key="5">
    <source>
        <dbReference type="EMBL" id="QAY69663.1"/>
    </source>
</evidence>
<feature type="region of interest" description="Disordered" evidence="1">
    <location>
        <begin position="70"/>
        <end position="137"/>
    </location>
</feature>
<evidence type="ECO:0000256" key="3">
    <source>
        <dbReference type="SAM" id="SignalP"/>
    </source>
</evidence>
<dbReference type="PROSITE" id="PS50234">
    <property type="entry name" value="VWFA"/>
    <property type="match status" value="1"/>
</dbReference>
<reference evidence="5 6" key="1">
    <citation type="submission" date="2019-01" db="EMBL/GenBank/DDBJ databases">
        <title>Genome sequencing of strain FW10M-9.</title>
        <authorList>
            <person name="Heo J."/>
            <person name="Kim S.-J."/>
            <person name="Kim J.-S."/>
            <person name="Hong S.-B."/>
            <person name="Kwon S.-W."/>
        </authorList>
    </citation>
    <scope>NUCLEOTIDE SEQUENCE [LARGE SCALE GENOMIC DNA]</scope>
    <source>
        <strain evidence="5 6">FW10M-9</strain>
    </source>
</reference>
<dbReference type="InterPro" id="IPR002035">
    <property type="entry name" value="VWF_A"/>
</dbReference>
<keyword evidence="2" id="KW-1133">Transmembrane helix</keyword>
<dbReference type="OrthoDB" id="134475at2"/>
<proteinExistence type="predicted"/>
<keyword evidence="2" id="KW-0812">Transmembrane</keyword>
<evidence type="ECO:0000259" key="4">
    <source>
        <dbReference type="PROSITE" id="PS50234"/>
    </source>
</evidence>
<keyword evidence="2" id="KW-0472">Membrane</keyword>
<dbReference type="SUPFAM" id="SSF53300">
    <property type="entry name" value="vWA-like"/>
    <property type="match status" value="1"/>
</dbReference>
<organism evidence="5 6">
    <name type="scientific">Xylanimonas protaetiae</name>
    <dbReference type="NCBI Taxonomy" id="2509457"/>
    <lineage>
        <taxon>Bacteria</taxon>
        <taxon>Bacillati</taxon>
        <taxon>Actinomycetota</taxon>
        <taxon>Actinomycetes</taxon>
        <taxon>Micrococcales</taxon>
        <taxon>Promicromonosporaceae</taxon>
        <taxon>Xylanimonas</taxon>
    </lineage>
</organism>
<dbReference type="EMBL" id="CP035493">
    <property type="protein sequence ID" value="QAY69663.1"/>
    <property type="molecule type" value="Genomic_DNA"/>
</dbReference>
<sequence>MDTHHRNRNRRKTFARRHRRAVASLIALSVALISGGMSTVAVADGVDDEIAASIDGVPGDAATLDELQAAAPEAEPTSDPAADPEAGEPLGPPAPEPDGDDEGRECPDRYSLGLPAPPSEGAARETEPRETEPLAEPIGFAHIDVRAGGVRALGTVTDVVPLPGATFRLSTAVRSGTTAAFRPGVPVEAPWASATSGADGVARFEVPVVALVDGTETASTSDTGSLHNRGLVSAEGATAGARFFVVQTAAPDGWSVNDSLRTGGTSAGGTSRTTPYTFLTAGVAVDGRQVSGDHFMNADGVNRSDFAGGAGTPSSAVRTQSNGVWQNVRANPAMPPQCGIGVALVVDMSSSVGAAHRQTMTGAAQAFVNALTGTPSYVSSYSFGWTAPSSSVPTDAHLTRQSVASEAGRQAFVEQLARWRAGGEAGAGSEATNWNRGFAQVAEANANRPADQRYDYVFFITDGNPTWFLDGGTGTVNNRLRDVEEGIFSANLVKSQGTRVVAVGVGGPTFLDEISMANLHAVSGPARYDAVAGSDGRGILDADVIRVTEWGHLAAALSRFAIEGCTPSLNVNKVEAPHDAGDDITVTSGQVTAPSVPGGRDGAGWDMTAALTGQSLAFPPGSPDPMTRTTDDSGAVTFPLVPDLGAEYTSVRITETQQPGWRPVTQGGRSAFCSYRTFRGGELHEGRITPTAEGVDDGGNPFVELAMHREWMVSCQFVNKQPPPPVVTGTMTEHVDHDWRIEKSADRHHEWARPGQGAEFVYTLTVTAVRQVSPRVADLALAFTNPGPVGMALAGVTASVDGGTAVPVVGPDLVGPGATVTVTIPGVVIPSTATSAQVTVDLPGLPPSTHDVPLAQVAGDVTHGSARVTDSWSPWLEALAGAWHVDGGAVLLAFPETLPEGEDSYTWVLTYTARKGTELGEGVEDARFPNVATVTPEGGEEPAGPWNDPQDDGDLTDDETVLVSTGRGLTVAGALWLDVTRVFPWDLEKEVLGDSVLPAGADGTATFRYRVTVTPLPMVESMWQVRGEVVVHNPNAWCVDVLSVTSSPLVLGAACALDGPGTARLGAGATRTFAFTCTFDAQPVVAGSTTATIITWDPDQAFSAAGTAFHVVDTSRATLDTVELGHREIVVLDDFAGHGPGVAVVLSDGAWAAGGRQPVRVEPGVYRLGTATWNDDGVPTSFDYWLTVPAPSADDVDGSVDHVNTAWIAELPEIRDDETVRVVAVDVVDLAPGDGVRPPVPSLPVTGSEALLLVLGALLAIGVGVGLRATARRRSGTSGR</sequence>
<dbReference type="Gene3D" id="3.40.50.410">
    <property type="entry name" value="von Willebrand factor, type A domain"/>
    <property type="match status" value="1"/>
</dbReference>
<gene>
    <name evidence="5" type="ORF">ET471_06085</name>
</gene>
<dbReference type="InterPro" id="IPR036465">
    <property type="entry name" value="vWFA_dom_sf"/>
</dbReference>
<evidence type="ECO:0000256" key="1">
    <source>
        <dbReference type="SAM" id="MobiDB-lite"/>
    </source>
</evidence>
<accession>A0A4P6F4M1</accession>
<feature type="transmembrane region" description="Helical" evidence="2">
    <location>
        <begin position="1250"/>
        <end position="1271"/>
    </location>
</feature>
<feature type="signal peptide" evidence="3">
    <location>
        <begin position="1"/>
        <end position="43"/>
    </location>
</feature>
<evidence type="ECO:0000313" key="6">
    <source>
        <dbReference type="Proteomes" id="UP000292118"/>
    </source>
</evidence>
<dbReference type="RefSeq" id="WP_129187054.1">
    <property type="nucleotide sequence ID" value="NZ_CP035493.1"/>
</dbReference>
<evidence type="ECO:0000256" key="2">
    <source>
        <dbReference type="SAM" id="Phobius"/>
    </source>
</evidence>